<dbReference type="PROSITE" id="PS51462">
    <property type="entry name" value="NUDIX"/>
    <property type="match status" value="1"/>
</dbReference>
<evidence type="ECO:0000313" key="10">
    <source>
        <dbReference type="Proteomes" id="UP000317265"/>
    </source>
</evidence>
<keyword evidence="4 8" id="KW-0378">Hydrolase</keyword>
<comment type="similarity">
    <text evidence="1">Belongs to the Nudix hydrolase family.</text>
</comment>
<dbReference type="PANTHER" id="PTHR21340:SF0">
    <property type="entry name" value="BIS(5'-NUCLEOSYL)-TETRAPHOSPHATASE [ASYMMETRICAL]"/>
    <property type="match status" value="1"/>
</dbReference>
<proteinExistence type="inferred from homology"/>
<evidence type="ECO:0000256" key="5">
    <source>
        <dbReference type="ARBA" id="ARBA00032644"/>
    </source>
</evidence>
<organism evidence="7 9">
    <name type="scientific">Thermoproteota archaeon</name>
    <dbReference type="NCBI Taxonomy" id="2056631"/>
    <lineage>
        <taxon>Archaea</taxon>
        <taxon>Thermoproteota</taxon>
    </lineage>
</organism>
<sequence length="144" mass="17118">MYLKKEKSAGFLIFKKDNNTIKYLFLKSKGRYDVPKGVQETGESEFEAALRELREETGINEVKVIPLFKKKIEYFYRLGKDNIKKEVTYFLGETNVDDIKVSKEHDGYEWLTKEEVFSKIKYENIRRLVEDAEKFIKNLNKEDV</sequence>
<dbReference type="SUPFAM" id="SSF55811">
    <property type="entry name" value="Nudix"/>
    <property type="match status" value="1"/>
</dbReference>
<dbReference type="GO" id="GO:0006167">
    <property type="term" value="P:AMP biosynthetic process"/>
    <property type="evidence" value="ECO:0007669"/>
    <property type="project" value="TreeGrafter"/>
</dbReference>
<dbReference type="Proteomes" id="UP000317265">
    <property type="component" value="Unassembled WGS sequence"/>
</dbReference>
<evidence type="ECO:0000313" key="7">
    <source>
        <dbReference type="EMBL" id="RZN55480.1"/>
    </source>
</evidence>
<evidence type="ECO:0000256" key="3">
    <source>
        <dbReference type="ARBA" id="ARBA00022741"/>
    </source>
</evidence>
<evidence type="ECO:0000259" key="6">
    <source>
        <dbReference type="PROSITE" id="PS51462"/>
    </source>
</evidence>
<dbReference type="InterPro" id="IPR020084">
    <property type="entry name" value="NUDIX_hydrolase_CS"/>
</dbReference>
<reference evidence="8 10" key="1">
    <citation type="journal article" date="2019" name="Nat. Microbiol.">
        <title>Expanding anaerobic alkane metabolism in the domain of Archaea.</title>
        <authorList>
            <person name="Wang Y."/>
            <person name="Wegener G."/>
            <person name="Hou J."/>
            <person name="Wang F."/>
            <person name="Xiao X."/>
        </authorList>
    </citation>
    <scope>NUCLEOTIDE SEQUENCE [LARGE SCALE GENOMIC DNA]</scope>
    <source>
        <strain evidence="8">WYZ-LMO11</strain>
    </source>
</reference>
<dbReference type="AlphaFoldDB" id="A0A520KEG8"/>
<dbReference type="GO" id="GO:0000166">
    <property type="term" value="F:nucleotide binding"/>
    <property type="evidence" value="ECO:0007669"/>
    <property type="project" value="UniProtKB-KW"/>
</dbReference>
<protein>
    <recommendedName>
        <fullName evidence="2">Bis(5'-nucleosyl)-tetraphosphatase [asymmetrical]</fullName>
    </recommendedName>
    <alternativeName>
        <fullName evidence="5">Diadenosine 5',5'''-P1,P4-tetraphosphate asymmetrical hydrolase</fullName>
    </alternativeName>
</protein>
<evidence type="ECO:0000313" key="9">
    <source>
        <dbReference type="Proteomes" id="UP000316080"/>
    </source>
</evidence>
<dbReference type="CDD" id="cd03428">
    <property type="entry name" value="NUDIX_Ap4A_Nudt2"/>
    <property type="match status" value="1"/>
</dbReference>
<dbReference type="InterPro" id="IPR051325">
    <property type="entry name" value="Nudix_hydrolase_domain"/>
</dbReference>
<evidence type="ECO:0000256" key="1">
    <source>
        <dbReference type="ARBA" id="ARBA00005582"/>
    </source>
</evidence>
<dbReference type="Pfam" id="PF00293">
    <property type="entry name" value="NUDIX"/>
    <property type="match status" value="1"/>
</dbReference>
<evidence type="ECO:0000313" key="8">
    <source>
        <dbReference type="EMBL" id="TDA37870.1"/>
    </source>
</evidence>
<dbReference type="InterPro" id="IPR003565">
    <property type="entry name" value="Tetra_PHTase"/>
</dbReference>
<reference evidence="7 9" key="2">
    <citation type="journal article" date="2019" name="Nat. Microbiol.">
        <title>Wide diversity of methane and short-chain alkane metabolisms in uncultured archaea.</title>
        <authorList>
            <person name="Borrel G."/>
            <person name="Adam P.S."/>
            <person name="McKay L.J."/>
            <person name="Chen L.X."/>
            <person name="Sierra-Garcia I.N."/>
            <person name="Sieber C.M."/>
            <person name="Letourneur Q."/>
            <person name="Ghozlane A."/>
            <person name="Andersen G.L."/>
            <person name="Li W.J."/>
            <person name="Hallam S.J."/>
            <person name="Muyzer G."/>
            <person name="de Oliveira V.M."/>
            <person name="Inskeep W.P."/>
            <person name="Banfield J.F."/>
            <person name="Gribaldo S."/>
        </authorList>
    </citation>
    <scope>NUCLEOTIDE SEQUENCE [LARGE SCALE GENOMIC DNA]</scope>
    <source>
        <strain evidence="7">Verst-YHS</strain>
    </source>
</reference>
<dbReference type="GO" id="GO:0004081">
    <property type="term" value="F:bis(5'-nucleosyl)-tetraphosphatase (asymmetrical) activity"/>
    <property type="evidence" value="ECO:0007669"/>
    <property type="project" value="TreeGrafter"/>
</dbReference>
<comment type="caution">
    <text evidence="7">The sequence shown here is derived from an EMBL/GenBank/DDBJ whole genome shotgun (WGS) entry which is preliminary data.</text>
</comment>
<keyword evidence="3" id="KW-0547">Nucleotide-binding</keyword>
<dbReference type="GO" id="GO:0006754">
    <property type="term" value="P:ATP biosynthetic process"/>
    <property type="evidence" value="ECO:0007669"/>
    <property type="project" value="TreeGrafter"/>
</dbReference>
<dbReference type="EMBL" id="RXIH01000043">
    <property type="protein sequence ID" value="RZN55480.1"/>
    <property type="molecule type" value="Genomic_DNA"/>
</dbReference>
<gene>
    <name evidence="8" type="ORF">DSO09_05870</name>
    <name evidence="7" type="ORF">EF809_05180</name>
</gene>
<evidence type="ECO:0000256" key="2">
    <source>
        <dbReference type="ARBA" id="ARBA00018911"/>
    </source>
</evidence>
<dbReference type="PANTHER" id="PTHR21340">
    <property type="entry name" value="DIADENOSINE 5,5-P1,P4-TETRAPHOSPHATE PYROPHOSPHOHYDROLASE MUTT"/>
    <property type="match status" value="1"/>
</dbReference>
<dbReference type="InterPro" id="IPR015797">
    <property type="entry name" value="NUDIX_hydrolase-like_dom_sf"/>
</dbReference>
<dbReference type="PROSITE" id="PS00893">
    <property type="entry name" value="NUDIX_BOX"/>
    <property type="match status" value="1"/>
</dbReference>
<dbReference type="Proteomes" id="UP000316080">
    <property type="component" value="Unassembled WGS sequence"/>
</dbReference>
<dbReference type="Gene3D" id="3.90.79.10">
    <property type="entry name" value="Nucleoside Triphosphate Pyrophosphohydrolase"/>
    <property type="match status" value="1"/>
</dbReference>
<dbReference type="InterPro" id="IPR000086">
    <property type="entry name" value="NUDIX_hydrolase_dom"/>
</dbReference>
<dbReference type="EMBL" id="QNVI01000062">
    <property type="protein sequence ID" value="TDA37870.1"/>
    <property type="molecule type" value="Genomic_DNA"/>
</dbReference>
<name>A0A520KEG8_9CREN</name>
<accession>A0A520KEG8</accession>
<feature type="domain" description="Nudix hydrolase" evidence="6">
    <location>
        <begin position="4"/>
        <end position="133"/>
    </location>
</feature>
<evidence type="ECO:0000256" key="4">
    <source>
        <dbReference type="ARBA" id="ARBA00022801"/>
    </source>
</evidence>